<dbReference type="RefSeq" id="WP_088841992.1">
    <property type="nucleotide sequence ID" value="NZ_FYEW01000001.1"/>
</dbReference>
<name>A0A212T9I5_9BACT</name>
<keyword evidence="3" id="KW-1185">Reference proteome</keyword>
<feature type="signal peptide" evidence="1">
    <location>
        <begin position="1"/>
        <end position="20"/>
    </location>
</feature>
<evidence type="ECO:0008006" key="4">
    <source>
        <dbReference type="Google" id="ProtNLM"/>
    </source>
</evidence>
<evidence type="ECO:0000313" key="3">
    <source>
        <dbReference type="Proteomes" id="UP000198131"/>
    </source>
</evidence>
<dbReference type="PROSITE" id="PS51257">
    <property type="entry name" value="PROKAR_LIPOPROTEIN"/>
    <property type="match status" value="1"/>
</dbReference>
<reference evidence="3" key="1">
    <citation type="submission" date="2017-06" db="EMBL/GenBank/DDBJ databases">
        <authorList>
            <person name="Varghese N."/>
            <person name="Submissions S."/>
        </authorList>
    </citation>
    <scope>NUCLEOTIDE SEQUENCE [LARGE SCALE GENOMIC DNA]</scope>
    <source>
        <strain evidence="3">DSM 11116</strain>
    </source>
</reference>
<dbReference type="Proteomes" id="UP000198131">
    <property type="component" value="Unassembled WGS sequence"/>
</dbReference>
<dbReference type="AlphaFoldDB" id="A0A212T9I5"/>
<evidence type="ECO:0000313" key="2">
    <source>
        <dbReference type="EMBL" id="SNC62464.1"/>
    </source>
</evidence>
<proteinExistence type="predicted"/>
<dbReference type="EMBL" id="FYEW01000001">
    <property type="protein sequence ID" value="SNC62464.1"/>
    <property type="molecule type" value="Genomic_DNA"/>
</dbReference>
<feature type="chain" id="PRO_5012103543" description="Lipocalin-like domain-containing protein" evidence="1">
    <location>
        <begin position="21"/>
        <end position="141"/>
    </location>
</feature>
<protein>
    <recommendedName>
        <fullName evidence="4">Lipocalin-like domain-containing protein</fullName>
    </recommendedName>
</protein>
<sequence>MIRNLPLLFLGLVLFTSACQKEKTNTDPQPKPSLEGRWIWQHAVITRYDVNNEVIQTTPQAAAPGATYLDINGETLQRFLPDGTALTPPLNYVQDGSTIYYDRARAILTIVDLTSRELTLHAEGEFIPGRGHTNTDTYYSR</sequence>
<gene>
    <name evidence="2" type="ORF">SAMN06265337_0676</name>
</gene>
<organism evidence="2 3">
    <name type="scientific">Hymenobacter gelipurpurascens</name>
    <dbReference type="NCBI Taxonomy" id="89968"/>
    <lineage>
        <taxon>Bacteria</taxon>
        <taxon>Pseudomonadati</taxon>
        <taxon>Bacteroidota</taxon>
        <taxon>Cytophagia</taxon>
        <taxon>Cytophagales</taxon>
        <taxon>Hymenobacteraceae</taxon>
        <taxon>Hymenobacter</taxon>
    </lineage>
</organism>
<evidence type="ECO:0000256" key="1">
    <source>
        <dbReference type="SAM" id="SignalP"/>
    </source>
</evidence>
<keyword evidence="1" id="KW-0732">Signal</keyword>
<accession>A0A212T9I5</accession>